<dbReference type="GO" id="GO:0005634">
    <property type="term" value="C:nucleus"/>
    <property type="evidence" value="ECO:0007669"/>
    <property type="project" value="UniProtKB-SubCell"/>
</dbReference>
<name>A0AAV2H2P3_LYMST</name>
<evidence type="ECO:0000256" key="6">
    <source>
        <dbReference type="ARBA" id="ARBA00023242"/>
    </source>
</evidence>
<keyword evidence="3" id="KW-0677">Repeat</keyword>
<dbReference type="InterPro" id="IPR050688">
    <property type="entry name" value="Zinc_finger/UBP_domain"/>
</dbReference>
<feature type="signal peptide" evidence="9">
    <location>
        <begin position="1"/>
        <end position="23"/>
    </location>
</feature>
<keyword evidence="6" id="KW-0539">Nucleus</keyword>
<dbReference type="SMART" id="SM00355">
    <property type="entry name" value="ZnF_C2H2"/>
    <property type="match status" value="8"/>
</dbReference>
<feature type="domain" description="C2H2-type" evidence="10">
    <location>
        <begin position="542"/>
        <end position="569"/>
    </location>
</feature>
<feature type="compositionally biased region" description="Polar residues" evidence="8">
    <location>
        <begin position="288"/>
        <end position="315"/>
    </location>
</feature>
<evidence type="ECO:0000256" key="8">
    <source>
        <dbReference type="SAM" id="MobiDB-lite"/>
    </source>
</evidence>
<feature type="compositionally biased region" description="Polar residues" evidence="8">
    <location>
        <begin position="345"/>
        <end position="366"/>
    </location>
</feature>
<feature type="compositionally biased region" description="Basic and acidic residues" evidence="8">
    <location>
        <begin position="73"/>
        <end position="84"/>
    </location>
</feature>
<feature type="compositionally biased region" description="Basic and acidic residues" evidence="8">
    <location>
        <begin position="245"/>
        <end position="258"/>
    </location>
</feature>
<dbReference type="PANTHER" id="PTHR24403:SF109">
    <property type="entry name" value="ZINC FINGER PROTEIN 845-LIKE"/>
    <property type="match status" value="1"/>
</dbReference>
<evidence type="ECO:0000313" key="12">
    <source>
        <dbReference type="Proteomes" id="UP001497497"/>
    </source>
</evidence>
<dbReference type="InterPro" id="IPR036236">
    <property type="entry name" value="Znf_C2H2_sf"/>
</dbReference>
<evidence type="ECO:0000256" key="5">
    <source>
        <dbReference type="ARBA" id="ARBA00022833"/>
    </source>
</evidence>
<evidence type="ECO:0000259" key="10">
    <source>
        <dbReference type="PROSITE" id="PS50157"/>
    </source>
</evidence>
<dbReference type="InterPro" id="IPR013087">
    <property type="entry name" value="Znf_C2H2_type"/>
</dbReference>
<dbReference type="PANTHER" id="PTHR24403">
    <property type="entry name" value="ZINC FINGER PROTEIN"/>
    <property type="match status" value="1"/>
</dbReference>
<dbReference type="PROSITE" id="PS00028">
    <property type="entry name" value="ZINC_FINGER_C2H2_1"/>
    <property type="match status" value="5"/>
</dbReference>
<evidence type="ECO:0000256" key="1">
    <source>
        <dbReference type="ARBA" id="ARBA00004123"/>
    </source>
</evidence>
<keyword evidence="2" id="KW-0479">Metal-binding</keyword>
<dbReference type="FunFam" id="3.30.160.60:FF:000145">
    <property type="entry name" value="Zinc finger protein 574"/>
    <property type="match status" value="1"/>
</dbReference>
<feature type="chain" id="PRO_5043819411" description="C2H2-type domain-containing protein" evidence="9">
    <location>
        <begin position="24"/>
        <end position="703"/>
    </location>
</feature>
<gene>
    <name evidence="11" type="ORF">GSLYS_00000696001</name>
</gene>
<organism evidence="11 12">
    <name type="scientific">Lymnaea stagnalis</name>
    <name type="common">Great pond snail</name>
    <name type="synonym">Helix stagnalis</name>
    <dbReference type="NCBI Taxonomy" id="6523"/>
    <lineage>
        <taxon>Eukaryota</taxon>
        <taxon>Metazoa</taxon>
        <taxon>Spiralia</taxon>
        <taxon>Lophotrochozoa</taxon>
        <taxon>Mollusca</taxon>
        <taxon>Gastropoda</taxon>
        <taxon>Heterobranchia</taxon>
        <taxon>Euthyneura</taxon>
        <taxon>Panpulmonata</taxon>
        <taxon>Hygrophila</taxon>
        <taxon>Lymnaeoidea</taxon>
        <taxon>Lymnaeidae</taxon>
        <taxon>Lymnaea</taxon>
    </lineage>
</organism>
<evidence type="ECO:0000313" key="11">
    <source>
        <dbReference type="EMBL" id="CAL1526519.1"/>
    </source>
</evidence>
<comment type="subcellular location">
    <subcellularLocation>
        <location evidence="1">Nucleus</location>
    </subcellularLocation>
</comment>
<reference evidence="11 12" key="1">
    <citation type="submission" date="2024-04" db="EMBL/GenBank/DDBJ databases">
        <authorList>
            <consortium name="Genoscope - CEA"/>
            <person name="William W."/>
        </authorList>
    </citation>
    <scope>NUCLEOTIDE SEQUENCE [LARGE SCALE GENOMIC DNA]</scope>
</reference>
<feature type="compositionally biased region" description="Basic and acidic residues" evidence="8">
    <location>
        <begin position="269"/>
        <end position="287"/>
    </location>
</feature>
<feature type="non-terminal residue" evidence="11">
    <location>
        <position position="1"/>
    </location>
</feature>
<dbReference type="PROSITE" id="PS50157">
    <property type="entry name" value="ZINC_FINGER_C2H2_2"/>
    <property type="match status" value="4"/>
</dbReference>
<dbReference type="EMBL" id="CAXITT010000006">
    <property type="protein sequence ID" value="CAL1526519.1"/>
    <property type="molecule type" value="Genomic_DNA"/>
</dbReference>
<feature type="compositionally biased region" description="Polar residues" evidence="8">
    <location>
        <begin position="325"/>
        <end position="338"/>
    </location>
</feature>
<accession>A0AAV2H2P3</accession>
<keyword evidence="5" id="KW-0862">Zinc</keyword>
<evidence type="ECO:0000256" key="2">
    <source>
        <dbReference type="ARBA" id="ARBA00022723"/>
    </source>
</evidence>
<dbReference type="SUPFAM" id="SSF57667">
    <property type="entry name" value="beta-beta-alpha zinc fingers"/>
    <property type="match status" value="4"/>
</dbReference>
<feature type="non-terminal residue" evidence="11">
    <location>
        <position position="703"/>
    </location>
</feature>
<dbReference type="Gene3D" id="3.30.160.60">
    <property type="entry name" value="Classic Zinc Finger"/>
    <property type="match status" value="5"/>
</dbReference>
<dbReference type="GO" id="GO:0045944">
    <property type="term" value="P:positive regulation of transcription by RNA polymerase II"/>
    <property type="evidence" value="ECO:0007669"/>
    <property type="project" value="TreeGrafter"/>
</dbReference>
<dbReference type="Pfam" id="PF00096">
    <property type="entry name" value="zf-C2H2"/>
    <property type="match status" value="3"/>
</dbReference>
<dbReference type="AlphaFoldDB" id="A0AAV2H2P3"/>
<evidence type="ECO:0000256" key="7">
    <source>
        <dbReference type="PROSITE-ProRule" id="PRU00042"/>
    </source>
</evidence>
<evidence type="ECO:0000256" key="4">
    <source>
        <dbReference type="ARBA" id="ARBA00022771"/>
    </source>
</evidence>
<evidence type="ECO:0000256" key="3">
    <source>
        <dbReference type="ARBA" id="ARBA00022737"/>
    </source>
</evidence>
<feature type="region of interest" description="Disordered" evidence="8">
    <location>
        <begin position="166"/>
        <end position="457"/>
    </location>
</feature>
<feature type="domain" description="C2H2-type" evidence="10">
    <location>
        <begin position="458"/>
        <end position="485"/>
    </location>
</feature>
<feature type="region of interest" description="Disordered" evidence="8">
    <location>
        <begin position="59"/>
        <end position="84"/>
    </location>
</feature>
<feature type="compositionally biased region" description="Acidic residues" evidence="8">
    <location>
        <begin position="405"/>
        <end position="419"/>
    </location>
</feature>
<keyword evidence="9" id="KW-0732">Signal</keyword>
<sequence length="703" mass="78797">IFFNIRVLKCLVILLFFKRMDYTMDTLSLEGDHPCGGKYEMSPSGRSVETTRHFVPSGDEGVDSAGEHLIPSDTKRSSQADDKQMPAVYGIEQSRNKSGDNGYEEERSIMAVGGDSGAHRQPMARQGYLYQEDERELPESMEIEHQEAVKRLSTYYQNDMRPVGIKDVENRSKGKKPIDTNYSPVVSDFLPLTGDSSYAQSHEDQQDFGHVDRSGSQSQQGVSMRYMDHSNPQEMDASFPYMETPKGEDSQQSERSEYPQRSNTGDIHGSSERIELSESIHERDMSKNEFNVQHGDSANISLGSGFNEFSESSTVPRERRDETKGNTGPNLSKDFSSSAHDDTSDTGQNSTFDHQDVSSPSPTGESDSGKPRRKVSLSESEDEVKPSMGELDEFSQGHENGASESSEDTDNLSDDENETPDNQVGKNVSEGEGKDEDVQSVQSIESPPSPPIGGRRKYRCKECNKTFKLRKDLTRHVKTHAASRKYSCSVCNSGFPTKPLLKRHMSTHTDNRSYSCQECSTICNSVAELREHKRSHPHVRAFSCTICAYSAKRQKDLTKHMLVHTADKIHNCQFCKFSSKRKYSLQRHMKTAHSTAQIFECTVCNFKTSAIDSFKVHVAMHASTRTITCIICGAVIKKRTNLIEHLLGHSTDPESSCKECEETFSASYEYILHLLSHKDLSMGSEDQIQPSIFDLNPPFFPNG</sequence>
<dbReference type="Proteomes" id="UP001497497">
    <property type="component" value="Unassembled WGS sequence"/>
</dbReference>
<dbReference type="GO" id="GO:0008270">
    <property type="term" value="F:zinc ion binding"/>
    <property type="evidence" value="ECO:0007669"/>
    <property type="project" value="UniProtKB-KW"/>
</dbReference>
<protein>
    <recommendedName>
        <fullName evidence="10">C2H2-type domain-containing protein</fullName>
    </recommendedName>
</protein>
<keyword evidence="4 7" id="KW-0863">Zinc-finger</keyword>
<proteinExistence type="predicted"/>
<feature type="compositionally biased region" description="Basic and acidic residues" evidence="8">
    <location>
        <begin position="166"/>
        <end position="178"/>
    </location>
</feature>
<comment type="caution">
    <text evidence="11">The sequence shown here is derived from an EMBL/GenBank/DDBJ whole genome shotgun (WGS) entry which is preliminary data.</text>
</comment>
<feature type="domain" description="C2H2-type" evidence="10">
    <location>
        <begin position="486"/>
        <end position="513"/>
    </location>
</feature>
<keyword evidence="12" id="KW-1185">Reference proteome</keyword>
<feature type="domain" description="C2H2-type" evidence="10">
    <location>
        <begin position="514"/>
        <end position="541"/>
    </location>
</feature>
<evidence type="ECO:0000256" key="9">
    <source>
        <dbReference type="SAM" id="SignalP"/>
    </source>
</evidence>
<feature type="compositionally biased region" description="Basic and acidic residues" evidence="8">
    <location>
        <begin position="201"/>
        <end position="213"/>
    </location>
</feature>